<dbReference type="AlphaFoldDB" id="A0A2V1HUB5"/>
<dbReference type="Gene3D" id="3.20.20.190">
    <property type="entry name" value="Phosphatidylinositol (PI) phosphodiesterase"/>
    <property type="match status" value="1"/>
</dbReference>
<comment type="caution">
    <text evidence="4">The sequence shown here is derived from an EMBL/GenBank/DDBJ whole genome shotgun (WGS) entry which is preliminary data.</text>
</comment>
<dbReference type="InterPro" id="IPR006311">
    <property type="entry name" value="TAT_signal"/>
</dbReference>
<name>A0A2V1HUB5_9MICO</name>
<keyword evidence="5" id="KW-1185">Reference proteome</keyword>
<sequence length="486" mass="51063">MAQRPSASRSAFSRRGFLLIGGSTLLLAACAPTPAPPRPSPTAASPTPPPAPTGGPYTIDSLLETSPFFIAHRGSGDNWVEHTYDAYANSVIAGAKAIEVSVSRTSDGVFVCHHDKNLARLTGVDLDIGDATWEQLSTLQNDARPWLGPLAALQPIPRLDDVLAAFASTHVIFLEDKQGTNTAELLDLMEQWDPDHIRFVWKQWAGAQQYQAVAKRGFRTWGYFTPDSLGRLAELAPRFDMLGIPVDASDADMSAFAAIGKPVIAWEVRRRSQRDRLVSLGVVGMMCADIPYLFTEEPASDADAFASGLRSAGDLPDVIGSDWSQQPYIDPASATLRMSPGQTATYVLGSLSPAAADATKVSLELRWPDAGPSGGAAAGFSFGAGDDNPRPAGSPDAVTVLVGASGTVSVAQGGRTLAALESSAPRAGEWIGLTVALFGGGATLTRDSDSSKSVTAPGIASELGYVSLLRSAPSDPAVEFRRVSVV</sequence>
<dbReference type="InterPro" id="IPR030395">
    <property type="entry name" value="GP_PDE_dom"/>
</dbReference>
<accession>A0A2V1HUB5</accession>
<dbReference type="Proteomes" id="UP000244893">
    <property type="component" value="Unassembled WGS sequence"/>
</dbReference>
<feature type="compositionally biased region" description="Pro residues" evidence="1">
    <location>
        <begin position="33"/>
        <end position="53"/>
    </location>
</feature>
<dbReference type="SUPFAM" id="SSF51695">
    <property type="entry name" value="PLC-like phosphodiesterases"/>
    <property type="match status" value="1"/>
</dbReference>
<proteinExistence type="predicted"/>
<gene>
    <name evidence="4" type="ORF">DDQ50_05345</name>
</gene>
<keyword evidence="2" id="KW-0732">Signal</keyword>
<evidence type="ECO:0000256" key="1">
    <source>
        <dbReference type="SAM" id="MobiDB-lite"/>
    </source>
</evidence>
<evidence type="ECO:0000256" key="2">
    <source>
        <dbReference type="SAM" id="SignalP"/>
    </source>
</evidence>
<dbReference type="Pfam" id="PF03009">
    <property type="entry name" value="GDPD"/>
    <property type="match status" value="1"/>
</dbReference>
<dbReference type="OrthoDB" id="3268277at2"/>
<feature type="region of interest" description="Disordered" evidence="1">
    <location>
        <begin position="31"/>
        <end position="56"/>
    </location>
</feature>
<organism evidence="4 5">
    <name type="scientific">Amnibacterium flavum</name>
    <dbReference type="NCBI Taxonomy" id="2173173"/>
    <lineage>
        <taxon>Bacteria</taxon>
        <taxon>Bacillati</taxon>
        <taxon>Actinomycetota</taxon>
        <taxon>Actinomycetes</taxon>
        <taxon>Micrococcales</taxon>
        <taxon>Microbacteriaceae</taxon>
        <taxon>Amnibacterium</taxon>
    </lineage>
</organism>
<dbReference type="RefSeq" id="WP_116755625.1">
    <property type="nucleotide sequence ID" value="NZ_JBHUEX010000001.1"/>
</dbReference>
<evidence type="ECO:0000313" key="5">
    <source>
        <dbReference type="Proteomes" id="UP000244893"/>
    </source>
</evidence>
<dbReference type="PROSITE" id="PS51318">
    <property type="entry name" value="TAT"/>
    <property type="match status" value="1"/>
</dbReference>
<feature type="chain" id="PRO_5016064752" description="GP-PDE domain-containing protein" evidence="2">
    <location>
        <begin position="29"/>
        <end position="486"/>
    </location>
</feature>
<dbReference type="PANTHER" id="PTHR46211">
    <property type="entry name" value="GLYCEROPHOSPHORYL DIESTER PHOSPHODIESTERASE"/>
    <property type="match status" value="1"/>
</dbReference>
<evidence type="ECO:0000313" key="4">
    <source>
        <dbReference type="EMBL" id="PVZ95891.1"/>
    </source>
</evidence>
<evidence type="ECO:0000259" key="3">
    <source>
        <dbReference type="PROSITE" id="PS51704"/>
    </source>
</evidence>
<dbReference type="GO" id="GO:0006629">
    <property type="term" value="P:lipid metabolic process"/>
    <property type="evidence" value="ECO:0007669"/>
    <property type="project" value="InterPro"/>
</dbReference>
<dbReference type="InterPro" id="IPR017946">
    <property type="entry name" value="PLC-like_Pdiesterase_TIM-brl"/>
</dbReference>
<dbReference type="PROSITE" id="PS51257">
    <property type="entry name" value="PROKAR_LIPOPROTEIN"/>
    <property type="match status" value="1"/>
</dbReference>
<dbReference type="PANTHER" id="PTHR46211:SF14">
    <property type="entry name" value="GLYCEROPHOSPHODIESTER PHOSPHODIESTERASE"/>
    <property type="match status" value="1"/>
</dbReference>
<dbReference type="PROSITE" id="PS51704">
    <property type="entry name" value="GP_PDE"/>
    <property type="match status" value="1"/>
</dbReference>
<dbReference type="GO" id="GO:0008081">
    <property type="term" value="F:phosphoric diester hydrolase activity"/>
    <property type="evidence" value="ECO:0007669"/>
    <property type="project" value="InterPro"/>
</dbReference>
<reference evidence="4 5" key="1">
    <citation type="submission" date="2018-05" db="EMBL/GenBank/DDBJ databases">
        <title>Amnibacterium sp. M8JJ-5, whole genome shotgun sequence.</title>
        <authorList>
            <person name="Tuo L."/>
        </authorList>
    </citation>
    <scope>NUCLEOTIDE SEQUENCE [LARGE SCALE GENOMIC DNA]</scope>
    <source>
        <strain evidence="4 5">M8JJ-5</strain>
    </source>
</reference>
<protein>
    <recommendedName>
        <fullName evidence="3">GP-PDE domain-containing protein</fullName>
    </recommendedName>
</protein>
<feature type="signal peptide" evidence="2">
    <location>
        <begin position="1"/>
        <end position="28"/>
    </location>
</feature>
<feature type="domain" description="GP-PDE" evidence="3">
    <location>
        <begin position="67"/>
        <end position="298"/>
    </location>
</feature>
<dbReference type="EMBL" id="QEOP01000001">
    <property type="protein sequence ID" value="PVZ95891.1"/>
    <property type="molecule type" value="Genomic_DNA"/>
</dbReference>